<reference evidence="3" key="1">
    <citation type="submission" date="2019-02" db="EMBL/GenBank/DDBJ databases">
        <authorList>
            <person name="Gruber-Vodicka R. H."/>
            <person name="Seah K. B. B."/>
        </authorList>
    </citation>
    <scope>NUCLEOTIDE SEQUENCE</scope>
    <source>
        <strain evidence="3">BECK_BZ131</strain>
    </source>
</reference>
<organism evidence="3">
    <name type="scientific">Candidatus Kentrum sp. FW</name>
    <dbReference type="NCBI Taxonomy" id="2126338"/>
    <lineage>
        <taxon>Bacteria</taxon>
        <taxon>Pseudomonadati</taxon>
        <taxon>Pseudomonadota</taxon>
        <taxon>Gammaproteobacteria</taxon>
        <taxon>Candidatus Kentrum</taxon>
    </lineage>
</organism>
<protein>
    <submittedName>
        <fullName evidence="3">Glycosyl transferase family 2</fullName>
    </submittedName>
</protein>
<dbReference type="PANTHER" id="PTHR43630">
    <property type="entry name" value="POLY-BETA-1,6-N-ACETYL-D-GLUCOSAMINE SYNTHASE"/>
    <property type="match status" value="1"/>
</dbReference>
<dbReference type="InterPro" id="IPR001173">
    <property type="entry name" value="Glyco_trans_2-like"/>
</dbReference>
<evidence type="ECO:0000256" key="1">
    <source>
        <dbReference type="ARBA" id="ARBA00038494"/>
    </source>
</evidence>
<feature type="domain" description="Glycosyltransferase 2-like" evidence="2">
    <location>
        <begin position="8"/>
        <end position="122"/>
    </location>
</feature>
<dbReference type="EMBL" id="CAADFE010000201">
    <property type="protein sequence ID" value="VFJ78758.1"/>
    <property type="molecule type" value="Genomic_DNA"/>
</dbReference>
<dbReference type="Gene3D" id="3.90.550.10">
    <property type="entry name" value="Spore Coat Polysaccharide Biosynthesis Protein SpsA, Chain A"/>
    <property type="match status" value="1"/>
</dbReference>
<gene>
    <name evidence="3" type="ORF">BECKFW1821C_GA0114237_12013</name>
</gene>
<name>A0A450U4J0_9GAMM</name>
<proteinExistence type="inferred from homology"/>
<dbReference type="PANTHER" id="PTHR43630:SF2">
    <property type="entry name" value="GLYCOSYLTRANSFERASE"/>
    <property type="match status" value="1"/>
</dbReference>
<evidence type="ECO:0000313" key="3">
    <source>
        <dbReference type="EMBL" id="VFJ78758.1"/>
    </source>
</evidence>
<dbReference type="Pfam" id="PF00535">
    <property type="entry name" value="Glycos_transf_2"/>
    <property type="match status" value="1"/>
</dbReference>
<dbReference type="InterPro" id="IPR029044">
    <property type="entry name" value="Nucleotide-diphossugar_trans"/>
</dbReference>
<dbReference type="AlphaFoldDB" id="A0A450U4J0"/>
<evidence type="ECO:0000259" key="2">
    <source>
        <dbReference type="Pfam" id="PF00535"/>
    </source>
</evidence>
<comment type="similarity">
    <text evidence="1">Belongs to the glycosyltransferase 2 family. WaaE/KdtX subfamily.</text>
</comment>
<keyword evidence="3" id="KW-0808">Transferase</keyword>
<dbReference type="GO" id="GO:0016740">
    <property type="term" value="F:transferase activity"/>
    <property type="evidence" value="ECO:0007669"/>
    <property type="project" value="UniProtKB-KW"/>
</dbReference>
<sequence>MKTAIGLCMVVKNEINRITECIEPIFDLLDRIVIVDDGSTDGTPELLRRRFGIAVVRKETGRENWLCDLRNMAFDMTDTPWILTLDADERIAPETLERFSHASHELDVDGYFGPWVNHTGDESFED</sequence>
<dbReference type="SUPFAM" id="SSF53448">
    <property type="entry name" value="Nucleotide-diphospho-sugar transferases"/>
    <property type="match status" value="1"/>
</dbReference>
<accession>A0A450U4J0</accession>